<organism evidence="1 2">
    <name type="scientific">Xylanibacillus composti</name>
    <dbReference type="NCBI Taxonomy" id="1572762"/>
    <lineage>
        <taxon>Bacteria</taxon>
        <taxon>Bacillati</taxon>
        <taxon>Bacillota</taxon>
        <taxon>Bacilli</taxon>
        <taxon>Bacillales</taxon>
        <taxon>Paenibacillaceae</taxon>
        <taxon>Xylanibacillus</taxon>
    </lineage>
</organism>
<name>A0A8J4H3M7_9BACL</name>
<proteinExistence type="predicted"/>
<sequence length="60" mass="6809">MVANSQAYVEESGVKWGERVDDPMKMGNCSISLAPQRMREEESGQCSWVNTNIVWMKKDA</sequence>
<dbReference type="EMBL" id="BOVK01000011">
    <property type="protein sequence ID" value="GIQ67968.1"/>
    <property type="molecule type" value="Genomic_DNA"/>
</dbReference>
<keyword evidence="2" id="KW-1185">Reference proteome</keyword>
<evidence type="ECO:0000313" key="1">
    <source>
        <dbReference type="EMBL" id="GIQ67968.1"/>
    </source>
</evidence>
<accession>A0A8J4H3M7</accession>
<dbReference type="Proteomes" id="UP000677918">
    <property type="component" value="Unassembled WGS sequence"/>
</dbReference>
<gene>
    <name evidence="1" type="ORF">XYCOK13_07920</name>
</gene>
<reference evidence="1" key="1">
    <citation type="submission" date="2021-04" db="EMBL/GenBank/DDBJ databases">
        <title>Draft genome sequence of Xylanibacillus composti strain K13.</title>
        <authorList>
            <person name="Uke A."/>
            <person name="Chhe C."/>
            <person name="Baramee S."/>
            <person name="Kosugi A."/>
        </authorList>
    </citation>
    <scope>NUCLEOTIDE SEQUENCE</scope>
    <source>
        <strain evidence="1">K13</strain>
    </source>
</reference>
<comment type="caution">
    <text evidence="1">The sequence shown here is derived from an EMBL/GenBank/DDBJ whole genome shotgun (WGS) entry which is preliminary data.</text>
</comment>
<dbReference type="AlphaFoldDB" id="A0A8J4H3M7"/>
<evidence type="ECO:0000313" key="2">
    <source>
        <dbReference type="Proteomes" id="UP000677918"/>
    </source>
</evidence>
<protein>
    <submittedName>
        <fullName evidence="1">Uncharacterized protein</fullName>
    </submittedName>
</protein>